<dbReference type="Proteomes" id="UP000663834">
    <property type="component" value="Unassembled WGS sequence"/>
</dbReference>
<dbReference type="CDD" id="cd11319">
    <property type="entry name" value="AmyAc_euk_AmyA"/>
    <property type="match status" value="1"/>
</dbReference>
<feature type="transmembrane region" description="Helical" evidence="16">
    <location>
        <begin position="489"/>
        <end position="509"/>
    </location>
</feature>
<feature type="disulfide bond" evidence="14">
    <location>
        <begin position="167"/>
        <end position="181"/>
    </location>
</feature>
<organism evidence="20 22">
    <name type="scientific">Rotaria magnacalcarata</name>
    <dbReference type="NCBI Taxonomy" id="392030"/>
    <lineage>
        <taxon>Eukaryota</taxon>
        <taxon>Metazoa</taxon>
        <taxon>Spiralia</taxon>
        <taxon>Gnathifera</taxon>
        <taxon>Rotifera</taxon>
        <taxon>Eurotatoria</taxon>
        <taxon>Bdelloidea</taxon>
        <taxon>Philodinida</taxon>
        <taxon>Philodinidae</taxon>
        <taxon>Rotaria</taxon>
    </lineage>
</organism>
<dbReference type="PANTHER" id="PTHR10357">
    <property type="entry name" value="ALPHA-AMYLASE FAMILY MEMBER"/>
    <property type="match status" value="1"/>
</dbReference>
<dbReference type="EMBL" id="CAJNOW010005416">
    <property type="protein sequence ID" value="CAF1449444.1"/>
    <property type="molecule type" value="Genomic_DNA"/>
</dbReference>
<keyword evidence="9" id="KW-0119">Carbohydrate metabolism</keyword>
<evidence type="ECO:0000256" key="9">
    <source>
        <dbReference type="ARBA" id="ARBA00023277"/>
    </source>
</evidence>
<feature type="binding site" evidence="13">
    <location>
        <position position="223"/>
    </location>
    <ligand>
        <name>Ca(2+)</name>
        <dbReference type="ChEBI" id="CHEBI:29108"/>
        <label>2</label>
    </ligand>
</feature>
<evidence type="ECO:0000256" key="17">
    <source>
        <dbReference type="SAM" id="SignalP"/>
    </source>
</evidence>
<evidence type="ECO:0000256" key="8">
    <source>
        <dbReference type="ARBA" id="ARBA00022837"/>
    </source>
</evidence>
<comment type="cofactor">
    <cofactor evidence="2">
        <name>Ca(2+)</name>
        <dbReference type="ChEBI" id="CHEBI:29108"/>
    </cofactor>
</comment>
<keyword evidence="10" id="KW-0326">Glycosidase</keyword>
<feature type="site" description="Transition state stabilizer" evidence="12">
    <location>
        <position position="317"/>
    </location>
</feature>
<dbReference type="Gene3D" id="3.20.20.80">
    <property type="entry name" value="Glycosidases"/>
    <property type="match status" value="1"/>
</dbReference>
<evidence type="ECO:0000313" key="20">
    <source>
        <dbReference type="EMBL" id="CAF1449444.1"/>
    </source>
</evidence>
<keyword evidence="7" id="KW-0378">Hydrolase</keyword>
<feature type="binding site" evidence="13">
    <location>
        <position position="247"/>
    </location>
    <ligand>
        <name>Ca(2+)</name>
        <dbReference type="ChEBI" id="CHEBI:29108"/>
        <label>2</label>
    </ligand>
</feature>
<dbReference type="InterPro" id="IPR006047">
    <property type="entry name" value="GH13_cat_dom"/>
</dbReference>
<keyword evidence="16" id="KW-1133">Transmembrane helix</keyword>
<keyword evidence="8 13" id="KW-0106">Calcium</keyword>
<evidence type="ECO:0000256" key="16">
    <source>
        <dbReference type="SAM" id="Phobius"/>
    </source>
</evidence>
<gene>
    <name evidence="19" type="ORF">CJN711_LOCUS21300</name>
    <name evidence="20" type="ORF">KQP761_LOCUS11930</name>
    <name evidence="21" type="ORF">UXM345_LOCUS12371</name>
</gene>
<evidence type="ECO:0000256" key="3">
    <source>
        <dbReference type="ARBA" id="ARBA00008061"/>
    </source>
</evidence>
<keyword evidence="5 13" id="KW-0479">Metal-binding</keyword>
<dbReference type="EMBL" id="CAJOBF010001285">
    <property type="protein sequence ID" value="CAF3934169.1"/>
    <property type="molecule type" value="Genomic_DNA"/>
</dbReference>
<evidence type="ECO:0000256" key="4">
    <source>
        <dbReference type="ARBA" id="ARBA00012595"/>
    </source>
</evidence>
<evidence type="ECO:0000256" key="12">
    <source>
        <dbReference type="PIRSR" id="PIRSR001024-2"/>
    </source>
</evidence>
<dbReference type="InterPro" id="IPR013777">
    <property type="entry name" value="A-amylase-like"/>
</dbReference>
<feature type="binding site" evidence="13">
    <location>
        <position position="179"/>
    </location>
    <ligand>
        <name>Ca(2+)</name>
        <dbReference type="ChEBI" id="CHEBI:29108"/>
        <label>1</label>
    </ligand>
</feature>
<dbReference type="OrthoDB" id="1740265at2759"/>
<feature type="signal peptide" evidence="17">
    <location>
        <begin position="1"/>
        <end position="16"/>
    </location>
</feature>
<evidence type="ECO:0000259" key="18">
    <source>
        <dbReference type="SMART" id="SM00642"/>
    </source>
</evidence>
<sequence length="510" mass="60019">MTKIFLLNLLIGIIHCKNANEWRSRSIYQILTDRFSPENFSYTKCMEQPITEYSMRHYCGGTYRGAIDQLDYVVEMGFNAIWISPIPSNTDIETIYGVGWHGYWQDNIYQLNKYFGQEQDLINFIDEAHKRDIWIMLDVVANHVGPNVTNNYYVPFNESEYFHQPLCLIKDYSNQTEVEFCSLGSERSVLPDLNTEHDFVVSSFLSWINETIMKYKFDAIRIDTFRHVRKSFWKDYNRYSGVYSLGEVATSDTSYVGSYQNVADGILHYPLYFLLNQVFQDNDQSRRSMFVIENQVQENEKYFNDTTLCGIFLDNHDQDRFLNHTQNSVRIQNALVYLMFSDGIPIVYMGTEQNFTGNPNEKYGATDPWNREPLWKSGYNRSMWIYTYLAKLNQIRSLLKEQYNEEFFISHQQTMLIDNDTYVYKKGSLVIVVSNQSFNRTKKLSFDSTVVSNRWKDLLDNKIYEIDNNNELEIDSWQPKLLLPVSSSAPILSSCLAVLSFFIIIFFQYE</sequence>
<evidence type="ECO:0000256" key="13">
    <source>
        <dbReference type="PIRSR" id="PIRSR001024-3"/>
    </source>
</evidence>
<evidence type="ECO:0000256" key="5">
    <source>
        <dbReference type="ARBA" id="ARBA00022723"/>
    </source>
</evidence>
<dbReference type="PANTHER" id="PTHR10357:SF215">
    <property type="entry name" value="ALPHA-AMYLASE 1"/>
    <property type="match status" value="1"/>
</dbReference>
<name>A0A815PIS3_9BILA</name>
<dbReference type="GO" id="GO:0005509">
    <property type="term" value="F:calcium ion binding"/>
    <property type="evidence" value="ECO:0007669"/>
    <property type="project" value="InterPro"/>
</dbReference>
<evidence type="ECO:0000256" key="14">
    <source>
        <dbReference type="PIRSR" id="PIRSR001024-4"/>
    </source>
</evidence>
<feature type="binding site" evidence="15">
    <location>
        <position position="104"/>
    </location>
    <ligand>
        <name>substrate</name>
    </ligand>
</feature>
<dbReference type="SUPFAM" id="SSF51445">
    <property type="entry name" value="(Trans)glycosidases"/>
    <property type="match status" value="1"/>
</dbReference>
<dbReference type="Proteomes" id="UP000663842">
    <property type="component" value="Unassembled WGS sequence"/>
</dbReference>
<dbReference type="InterPro" id="IPR017853">
    <property type="entry name" value="GH"/>
</dbReference>
<evidence type="ECO:0000256" key="1">
    <source>
        <dbReference type="ARBA" id="ARBA00000548"/>
    </source>
</evidence>
<comment type="catalytic activity">
    <reaction evidence="1">
        <text>Endohydrolysis of (1-&gt;4)-alpha-D-glucosidic linkages in polysaccharides containing three or more (1-&gt;4)-alpha-linked D-glucose units.</text>
        <dbReference type="EC" id="3.2.1.1"/>
    </reaction>
</comment>
<feature type="binding site" evidence="15">
    <location>
        <position position="371"/>
    </location>
    <ligand>
        <name>substrate</name>
    </ligand>
</feature>
<feature type="binding site" evidence="13">
    <location>
        <position position="142"/>
    </location>
    <ligand>
        <name>Ca(2+)</name>
        <dbReference type="ChEBI" id="CHEBI:29108"/>
        <label>1</label>
    </ligand>
</feature>
<keyword evidence="16" id="KW-0812">Transmembrane</keyword>
<feature type="binding site" evidence="15">
    <location>
        <position position="317"/>
    </location>
    <ligand>
        <name>substrate</name>
    </ligand>
</feature>
<feature type="active site" description="Nucleophile" evidence="11">
    <location>
        <position position="223"/>
    </location>
</feature>
<evidence type="ECO:0000256" key="11">
    <source>
        <dbReference type="PIRSR" id="PIRSR001024-1"/>
    </source>
</evidence>
<dbReference type="SMART" id="SM00642">
    <property type="entry name" value="Aamy"/>
    <property type="match status" value="1"/>
</dbReference>
<evidence type="ECO:0000256" key="2">
    <source>
        <dbReference type="ARBA" id="ARBA00001913"/>
    </source>
</evidence>
<evidence type="ECO:0000313" key="19">
    <source>
        <dbReference type="EMBL" id="CAF1388079.1"/>
    </source>
</evidence>
<dbReference type="PIRSF" id="PIRSF001024">
    <property type="entry name" value="Alph-amyl_fung"/>
    <property type="match status" value="1"/>
</dbReference>
<dbReference type="Proteomes" id="UP000663855">
    <property type="component" value="Unassembled WGS sequence"/>
</dbReference>
<protein>
    <recommendedName>
        <fullName evidence="4">alpha-amylase</fullName>
        <ecNumber evidence="4">3.2.1.1</ecNumber>
    </recommendedName>
</protein>
<evidence type="ECO:0000256" key="7">
    <source>
        <dbReference type="ARBA" id="ARBA00022801"/>
    </source>
</evidence>
<evidence type="ECO:0000256" key="15">
    <source>
        <dbReference type="PIRSR" id="PIRSR001024-5"/>
    </source>
</evidence>
<dbReference type="GO" id="GO:0004556">
    <property type="term" value="F:alpha-amylase activity"/>
    <property type="evidence" value="ECO:0007669"/>
    <property type="project" value="UniProtKB-EC"/>
</dbReference>
<feature type="active site" description="Proton donor" evidence="11">
    <location>
        <position position="247"/>
    </location>
</feature>
<keyword evidence="16" id="KW-0472">Membrane</keyword>
<feature type="binding site" evidence="13">
    <location>
        <position position="192"/>
    </location>
    <ligand>
        <name>Ca(2+)</name>
        <dbReference type="ChEBI" id="CHEBI:29108"/>
        <label>1</label>
    </ligand>
</feature>
<feature type="domain" description="Glycosyl hydrolase family 13 catalytic" evidence="18">
    <location>
        <begin position="29"/>
        <end position="396"/>
    </location>
</feature>
<keyword evidence="14" id="KW-1015">Disulfide bond</keyword>
<feature type="chain" id="PRO_5035687855" description="alpha-amylase" evidence="17">
    <location>
        <begin position="17"/>
        <end position="510"/>
    </location>
</feature>
<evidence type="ECO:0000313" key="21">
    <source>
        <dbReference type="EMBL" id="CAF3934169.1"/>
    </source>
</evidence>
<feature type="binding site" evidence="15">
    <location>
        <position position="143"/>
    </location>
    <ligand>
        <name>substrate</name>
    </ligand>
</feature>
<evidence type="ECO:0000256" key="6">
    <source>
        <dbReference type="ARBA" id="ARBA00022729"/>
    </source>
</evidence>
<feature type="binding site" evidence="15">
    <location>
        <position position="221"/>
    </location>
    <ligand>
        <name>substrate</name>
    </ligand>
</feature>
<feature type="binding site" evidence="13">
    <location>
        <position position="227"/>
    </location>
    <ligand>
        <name>Ca(2+)</name>
        <dbReference type="ChEBI" id="CHEBI:29108"/>
        <label>1</label>
    </ligand>
</feature>
<keyword evidence="6 17" id="KW-0732">Signal</keyword>
<comment type="similarity">
    <text evidence="3">Belongs to the glycosyl hydrolase 13 family.</text>
</comment>
<comment type="caution">
    <text evidence="20">The sequence shown here is derived from an EMBL/GenBank/DDBJ whole genome shotgun (WGS) entry which is preliminary data.</text>
</comment>
<accession>A0A815PIS3</accession>
<dbReference type="EMBL" id="CAJNOV010010082">
    <property type="protein sequence ID" value="CAF1388079.1"/>
    <property type="molecule type" value="Genomic_DNA"/>
</dbReference>
<evidence type="ECO:0000313" key="22">
    <source>
        <dbReference type="Proteomes" id="UP000663834"/>
    </source>
</evidence>
<dbReference type="EC" id="3.2.1.1" evidence="4"/>
<reference evidence="20" key="1">
    <citation type="submission" date="2021-02" db="EMBL/GenBank/DDBJ databases">
        <authorList>
            <person name="Nowell W R."/>
        </authorList>
    </citation>
    <scope>NUCLEOTIDE SEQUENCE</scope>
</reference>
<dbReference type="AlphaFoldDB" id="A0A815PIS3"/>
<proteinExistence type="inferred from homology"/>
<dbReference type="GO" id="GO:0005975">
    <property type="term" value="P:carbohydrate metabolic process"/>
    <property type="evidence" value="ECO:0007669"/>
    <property type="project" value="InterPro"/>
</dbReference>
<dbReference type="Pfam" id="PF00128">
    <property type="entry name" value="Alpha-amylase"/>
    <property type="match status" value="1"/>
</dbReference>
<evidence type="ECO:0000256" key="10">
    <source>
        <dbReference type="ARBA" id="ARBA00023295"/>
    </source>
</evidence>